<dbReference type="GO" id="GO:0051536">
    <property type="term" value="F:iron-sulfur cluster binding"/>
    <property type="evidence" value="ECO:0007669"/>
    <property type="project" value="UniProtKB-KW"/>
</dbReference>
<dbReference type="InterPro" id="IPR037237">
    <property type="entry name" value="IlvD/EDD_N"/>
</dbReference>
<keyword evidence="2" id="KW-0479">Metal-binding</keyword>
<organism evidence="8">
    <name type="scientific">marine metagenome</name>
    <dbReference type="NCBI Taxonomy" id="408172"/>
    <lineage>
        <taxon>unclassified sequences</taxon>
        <taxon>metagenomes</taxon>
        <taxon>ecological metagenomes</taxon>
    </lineage>
</organism>
<dbReference type="FunFam" id="3.50.30.80:FF:000001">
    <property type="entry name" value="Dihydroxy-acid dehydratase"/>
    <property type="match status" value="1"/>
</dbReference>
<dbReference type="PROSITE" id="PS00887">
    <property type="entry name" value="ILVD_EDD_2"/>
    <property type="match status" value="1"/>
</dbReference>
<evidence type="ECO:0000259" key="6">
    <source>
        <dbReference type="Pfam" id="PF00920"/>
    </source>
</evidence>
<reference evidence="8" key="1">
    <citation type="submission" date="2018-05" db="EMBL/GenBank/DDBJ databases">
        <authorList>
            <person name="Lanie J.A."/>
            <person name="Ng W.-L."/>
            <person name="Kazmierczak K.M."/>
            <person name="Andrzejewski T.M."/>
            <person name="Davidsen T.M."/>
            <person name="Wayne K.J."/>
            <person name="Tettelin H."/>
            <person name="Glass J.I."/>
            <person name="Rusch D."/>
            <person name="Podicherti R."/>
            <person name="Tsui H.-C.T."/>
            <person name="Winkler M.E."/>
        </authorList>
    </citation>
    <scope>NUCLEOTIDE SEQUENCE</scope>
</reference>
<dbReference type="InterPro" id="IPR000581">
    <property type="entry name" value="ILV_EDD_N"/>
</dbReference>
<dbReference type="EMBL" id="UINC01022608">
    <property type="protein sequence ID" value="SVA92586.1"/>
    <property type="molecule type" value="Genomic_DNA"/>
</dbReference>
<dbReference type="GO" id="GO:0004160">
    <property type="term" value="F:dihydroxy-acid dehydratase activity"/>
    <property type="evidence" value="ECO:0007669"/>
    <property type="project" value="TreeGrafter"/>
</dbReference>
<gene>
    <name evidence="8" type="ORF">METZ01_LOCUS145440</name>
</gene>
<sequence>MAVPIAEIGHRELAPTINKGRQMTEDKTRFWKNGTVELRAAGFEPAEIAKKNALVTIASPYTNAHRCNNRVRRITDVLSTAVEGRGGQALIVGAPAVSDALTQGTPNAGFSLVSRDLIADCIETGHNAHHGDAMIVISGCDKTGAAALMPLARTNAYGLVLYPGTSSPGCVTFEPLAKKGNNLTILDYAEGRAAQEAGRISKEELLELEKCIMPGSGTCGAMFTANTMSTIAESIGMMLPRGASHPADYNADSDIHDDVKSQITASVEALYTLMRLDLRPKDIMTIKAFENAITTAYALGGSTNMYLHLLAIAREAGLPLAIERIQEIGEKVPLIANLQPHGPYAMVSLHNIGGVPIAMKELLRNGFLHGDAMTVSGKSVAENLDNVPTLEELGEQDIVLPISRPLAQPNNHISVLTGNLAPESCVLKLSGKTLEDGEFRGKAKVYESEEQAMEAIRSNEIVPGDVIVVRNVGPVGAPGMPEMVMLTIQLQGRGLGKSVALITDGRFSGVSHGVLIGHICPEAAKGGPIAAVNEGDTIVINPQHRTLQLEVPDKEIKDRLKKWQKQELDTVVPVGSVRHKYARLVSSAHYGCVL</sequence>
<keyword evidence="3" id="KW-0408">Iron</keyword>
<evidence type="ECO:0000256" key="4">
    <source>
        <dbReference type="ARBA" id="ARBA00023014"/>
    </source>
</evidence>
<dbReference type="GO" id="GO:0009082">
    <property type="term" value="P:branched-chain amino acid biosynthetic process"/>
    <property type="evidence" value="ECO:0007669"/>
    <property type="project" value="TreeGrafter"/>
</dbReference>
<dbReference type="PANTHER" id="PTHR21000:SF5">
    <property type="entry name" value="DIHYDROXY-ACID DEHYDRATASE, MITOCHONDRIAL"/>
    <property type="match status" value="1"/>
</dbReference>
<dbReference type="PANTHER" id="PTHR21000">
    <property type="entry name" value="DIHYDROXY-ACID DEHYDRATASE DAD"/>
    <property type="match status" value="1"/>
</dbReference>
<evidence type="ECO:0000256" key="5">
    <source>
        <dbReference type="ARBA" id="ARBA00023239"/>
    </source>
</evidence>
<evidence type="ECO:0000313" key="8">
    <source>
        <dbReference type="EMBL" id="SVA92586.1"/>
    </source>
</evidence>
<dbReference type="Pfam" id="PF24877">
    <property type="entry name" value="ILV_EDD_C"/>
    <property type="match status" value="1"/>
</dbReference>
<accession>A0A381ZTL4</accession>
<dbReference type="InterPro" id="IPR020558">
    <property type="entry name" value="DiOHA_6PGluconate_deHydtase_CS"/>
</dbReference>
<dbReference type="SUPFAM" id="SSF52016">
    <property type="entry name" value="LeuD/IlvD-like"/>
    <property type="match status" value="1"/>
</dbReference>
<evidence type="ECO:0008006" key="9">
    <source>
        <dbReference type="Google" id="ProtNLM"/>
    </source>
</evidence>
<feature type="domain" description="Dihydroxy-acid/6-phosphogluconate dehydratase N-terminal" evidence="6">
    <location>
        <begin position="54"/>
        <end position="383"/>
    </location>
</feature>
<proteinExistence type="inferred from homology"/>
<evidence type="ECO:0000256" key="3">
    <source>
        <dbReference type="ARBA" id="ARBA00023004"/>
    </source>
</evidence>
<keyword evidence="5" id="KW-0456">Lyase</keyword>
<dbReference type="InterPro" id="IPR050165">
    <property type="entry name" value="DHAD_IlvD/Edd"/>
</dbReference>
<evidence type="ECO:0000259" key="7">
    <source>
        <dbReference type="Pfam" id="PF24877"/>
    </source>
</evidence>
<dbReference type="Pfam" id="PF00920">
    <property type="entry name" value="ILVD_EDD_N"/>
    <property type="match status" value="1"/>
</dbReference>
<name>A0A381ZTL4_9ZZZZ</name>
<dbReference type="AlphaFoldDB" id="A0A381ZTL4"/>
<dbReference type="Gene3D" id="3.50.30.80">
    <property type="entry name" value="IlvD/EDD C-terminal domain-like"/>
    <property type="match status" value="1"/>
</dbReference>
<evidence type="ECO:0000256" key="1">
    <source>
        <dbReference type="ARBA" id="ARBA00006486"/>
    </source>
</evidence>
<keyword evidence="4" id="KW-0411">Iron-sulfur</keyword>
<dbReference type="GO" id="GO:0046872">
    <property type="term" value="F:metal ion binding"/>
    <property type="evidence" value="ECO:0007669"/>
    <property type="project" value="UniProtKB-KW"/>
</dbReference>
<protein>
    <recommendedName>
        <fullName evidence="9">Dihydroxy-acid dehydratase</fullName>
    </recommendedName>
</protein>
<feature type="domain" description="Dihydroxy-acid/6-phosphogluconate dehydratase C-terminal" evidence="7">
    <location>
        <begin position="398"/>
        <end position="592"/>
    </location>
</feature>
<dbReference type="InterPro" id="IPR056740">
    <property type="entry name" value="ILV_EDD_C"/>
</dbReference>
<comment type="similarity">
    <text evidence="1">Belongs to the IlvD/Edd family.</text>
</comment>
<dbReference type="SUPFAM" id="SSF143975">
    <property type="entry name" value="IlvD/EDD N-terminal domain-like"/>
    <property type="match status" value="1"/>
</dbReference>
<dbReference type="InterPro" id="IPR042096">
    <property type="entry name" value="Dihydro-acid_dehy_C"/>
</dbReference>
<evidence type="ECO:0000256" key="2">
    <source>
        <dbReference type="ARBA" id="ARBA00022723"/>
    </source>
</evidence>